<dbReference type="Proteomes" id="UP001501116">
    <property type="component" value="Unassembled WGS sequence"/>
</dbReference>
<dbReference type="PANTHER" id="PTHR24421">
    <property type="entry name" value="NITRATE/NITRITE SENSOR PROTEIN NARX-RELATED"/>
    <property type="match status" value="1"/>
</dbReference>
<sequence length="477" mass="50882">MKTQNPISPAAMTMAIGLAARNSHALSTPVTIARRSARRVRDPQDPPVISWDEVISSDDVARRALCCDGQVSCRASPLPSPRLPKRFRGLSETWQDVLISVTSFVVGALLYQFGLFAMFGSRTTEVGPWHWVTLALICALGLLRRRSSGIGLALATAVVCWDAVLGLTAPTLAAFFDHVYAATMYGSRRLSKAMVPLAALSTVGTTAIALVHTGDWKLAVLAALATNFPFVITPVWWATGMRQFRDLAEQERENAAQLARISELDRDAAVVAERSRMARDLHDVIAGHLSAIAIQSEAALSLNEADPATSRKVLEAVRENSVHALEEMRAMIGLLRSAQSDADEKTAPARLADLSVLVDSARATGMRVDVRTELDEDDPLPAAVDLTAYRIAQEALTNAVKHAPNTDAVVTVRRVSGTLHVEVTNELPPDAGDPAGTGRGLLNMRERAAAVGGSLSAGPAGSSWSVRARLPIGGGEA</sequence>
<dbReference type="InterPro" id="IPR050482">
    <property type="entry name" value="Sensor_HK_TwoCompSys"/>
</dbReference>
<dbReference type="Gene3D" id="1.20.5.1930">
    <property type="match status" value="1"/>
</dbReference>
<dbReference type="EMBL" id="BAAANN010000012">
    <property type="protein sequence ID" value="GAA1960509.1"/>
    <property type="molecule type" value="Genomic_DNA"/>
</dbReference>
<dbReference type="GO" id="GO:0016301">
    <property type="term" value="F:kinase activity"/>
    <property type="evidence" value="ECO:0007669"/>
    <property type="project" value="UniProtKB-KW"/>
</dbReference>
<evidence type="ECO:0000256" key="9">
    <source>
        <dbReference type="SAM" id="Phobius"/>
    </source>
</evidence>
<dbReference type="CDD" id="cd16917">
    <property type="entry name" value="HATPase_UhpB-NarQ-NarX-like"/>
    <property type="match status" value="1"/>
</dbReference>
<evidence type="ECO:0000256" key="8">
    <source>
        <dbReference type="ARBA" id="ARBA00023012"/>
    </source>
</evidence>
<evidence type="ECO:0000313" key="12">
    <source>
        <dbReference type="EMBL" id="GAA1960509.1"/>
    </source>
</evidence>
<comment type="caution">
    <text evidence="12">The sequence shown here is derived from an EMBL/GenBank/DDBJ whole genome shotgun (WGS) entry which is preliminary data.</text>
</comment>
<gene>
    <name evidence="12" type="ORF">GCM10009754_33890</name>
</gene>
<feature type="domain" description="Signal transduction histidine kinase subgroup 3 dimerisation and phosphoacceptor" evidence="11">
    <location>
        <begin position="273"/>
        <end position="339"/>
    </location>
</feature>
<feature type="domain" description="Histidine kinase/HSP90-like ATPase" evidence="10">
    <location>
        <begin position="387"/>
        <end position="471"/>
    </location>
</feature>
<evidence type="ECO:0000256" key="3">
    <source>
        <dbReference type="ARBA" id="ARBA00022553"/>
    </source>
</evidence>
<dbReference type="Pfam" id="PF02518">
    <property type="entry name" value="HATPase_c"/>
    <property type="match status" value="1"/>
</dbReference>
<organism evidence="12 13">
    <name type="scientific">Amycolatopsis minnesotensis</name>
    <dbReference type="NCBI Taxonomy" id="337894"/>
    <lineage>
        <taxon>Bacteria</taxon>
        <taxon>Bacillati</taxon>
        <taxon>Actinomycetota</taxon>
        <taxon>Actinomycetes</taxon>
        <taxon>Pseudonocardiales</taxon>
        <taxon>Pseudonocardiaceae</taxon>
        <taxon>Amycolatopsis</taxon>
    </lineage>
</organism>
<proteinExistence type="predicted"/>
<dbReference type="InterPro" id="IPR036890">
    <property type="entry name" value="HATPase_C_sf"/>
</dbReference>
<feature type="transmembrane region" description="Helical" evidence="9">
    <location>
        <begin position="126"/>
        <end position="143"/>
    </location>
</feature>
<evidence type="ECO:0000313" key="13">
    <source>
        <dbReference type="Proteomes" id="UP001501116"/>
    </source>
</evidence>
<reference evidence="12 13" key="1">
    <citation type="journal article" date="2019" name="Int. J. Syst. Evol. Microbiol.">
        <title>The Global Catalogue of Microorganisms (GCM) 10K type strain sequencing project: providing services to taxonomists for standard genome sequencing and annotation.</title>
        <authorList>
            <consortium name="The Broad Institute Genomics Platform"/>
            <consortium name="The Broad Institute Genome Sequencing Center for Infectious Disease"/>
            <person name="Wu L."/>
            <person name="Ma J."/>
        </authorList>
    </citation>
    <scope>NUCLEOTIDE SEQUENCE [LARGE SCALE GENOMIC DNA]</scope>
    <source>
        <strain evidence="12 13">JCM 14545</strain>
    </source>
</reference>
<feature type="transmembrane region" description="Helical" evidence="9">
    <location>
        <begin position="193"/>
        <end position="211"/>
    </location>
</feature>
<keyword evidence="13" id="KW-1185">Reference proteome</keyword>
<comment type="catalytic activity">
    <reaction evidence="1">
        <text>ATP + protein L-histidine = ADP + protein N-phospho-L-histidine.</text>
        <dbReference type="EC" id="2.7.13.3"/>
    </reaction>
</comment>
<evidence type="ECO:0000256" key="2">
    <source>
        <dbReference type="ARBA" id="ARBA00012438"/>
    </source>
</evidence>
<evidence type="ECO:0000256" key="4">
    <source>
        <dbReference type="ARBA" id="ARBA00022679"/>
    </source>
</evidence>
<feature type="transmembrane region" description="Helical" evidence="9">
    <location>
        <begin position="218"/>
        <end position="237"/>
    </location>
</feature>
<keyword evidence="3" id="KW-0597">Phosphoprotein</keyword>
<protein>
    <recommendedName>
        <fullName evidence="2">histidine kinase</fullName>
        <ecNumber evidence="2">2.7.13.3</ecNumber>
    </recommendedName>
</protein>
<keyword evidence="4" id="KW-0808">Transferase</keyword>
<keyword evidence="6 12" id="KW-0418">Kinase</keyword>
<evidence type="ECO:0000259" key="11">
    <source>
        <dbReference type="Pfam" id="PF07730"/>
    </source>
</evidence>
<keyword evidence="8" id="KW-0902">Two-component regulatory system</keyword>
<feature type="transmembrane region" description="Helical" evidence="9">
    <location>
        <begin position="150"/>
        <end position="173"/>
    </location>
</feature>
<dbReference type="Gene3D" id="3.30.565.10">
    <property type="entry name" value="Histidine kinase-like ATPase, C-terminal domain"/>
    <property type="match status" value="1"/>
</dbReference>
<name>A0ABN2QZ01_9PSEU</name>
<evidence type="ECO:0000256" key="1">
    <source>
        <dbReference type="ARBA" id="ARBA00000085"/>
    </source>
</evidence>
<dbReference type="PANTHER" id="PTHR24421:SF10">
    <property type="entry name" value="NITRATE_NITRITE SENSOR PROTEIN NARQ"/>
    <property type="match status" value="1"/>
</dbReference>
<keyword evidence="9" id="KW-1133">Transmembrane helix</keyword>
<keyword evidence="5" id="KW-0547">Nucleotide-binding</keyword>
<evidence type="ECO:0000259" key="10">
    <source>
        <dbReference type="Pfam" id="PF02518"/>
    </source>
</evidence>
<keyword evidence="9" id="KW-0472">Membrane</keyword>
<keyword evidence="7" id="KW-0067">ATP-binding</keyword>
<dbReference type="InterPro" id="IPR003594">
    <property type="entry name" value="HATPase_dom"/>
</dbReference>
<dbReference type="SUPFAM" id="SSF55874">
    <property type="entry name" value="ATPase domain of HSP90 chaperone/DNA topoisomerase II/histidine kinase"/>
    <property type="match status" value="1"/>
</dbReference>
<dbReference type="EC" id="2.7.13.3" evidence="2"/>
<accession>A0ABN2QZ01</accession>
<keyword evidence="9" id="KW-0812">Transmembrane</keyword>
<dbReference type="InterPro" id="IPR011712">
    <property type="entry name" value="Sig_transdc_His_kin_sub3_dim/P"/>
</dbReference>
<evidence type="ECO:0000256" key="5">
    <source>
        <dbReference type="ARBA" id="ARBA00022741"/>
    </source>
</evidence>
<evidence type="ECO:0000256" key="6">
    <source>
        <dbReference type="ARBA" id="ARBA00022777"/>
    </source>
</evidence>
<evidence type="ECO:0000256" key="7">
    <source>
        <dbReference type="ARBA" id="ARBA00022840"/>
    </source>
</evidence>
<dbReference type="Pfam" id="PF07730">
    <property type="entry name" value="HisKA_3"/>
    <property type="match status" value="1"/>
</dbReference>
<feature type="transmembrane region" description="Helical" evidence="9">
    <location>
        <begin position="97"/>
        <end position="120"/>
    </location>
</feature>